<gene>
    <name evidence="3" type="ORF">E4U43_007836</name>
</gene>
<feature type="compositionally biased region" description="Pro residues" evidence="2">
    <location>
        <begin position="46"/>
        <end position="58"/>
    </location>
</feature>
<dbReference type="Proteomes" id="UP000748025">
    <property type="component" value="Unassembled WGS sequence"/>
</dbReference>
<name>A0A9P7T083_9HYPO</name>
<protein>
    <submittedName>
        <fullName evidence="3">Uncharacterized protein</fullName>
    </submittedName>
</protein>
<evidence type="ECO:0000313" key="3">
    <source>
        <dbReference type="EMBL" id="KAG6012342.1"/>
    </source>
</evidence>
<feature type="region of interest" description="Disordered" evidence="2">
    <location>
        <begin position="32"/>
        <end position="168"/>
    </location>
</feature>
<feature type="compositionally biased region" description="Basic and acidic residues" evidence="2">
    <location>
        <begin position="67"/>
        <end position="79"/>
    </location>
</feature>
<dbReference type="EMBL" id="SRPW01000755">
    <property type="protein sequence ID" value="KAG6012342.1"/>
    <property type="molecule type" value="Genomic_DNA"/>
</dbReference>
<feature type="compositionally biased region" description="Low complexity" evidence="2">
    <location>
        <begin position="141"/>
        <end position="153"/>
    </location>
</feature>
<proteinExistence type="predicted"/>
<feature type="compositionally biased region" description="Low complexity" evidence="2">
    <location>
        <begin position="33"/>
        <end position="45"/>
    </location>
</feature>
<organism evidence="3 4">
    <name type="scientific">Claviceps pusilla</name>
    <dbReference type="NCBI Taxonomy" id="123648"/>
    <lineage>
        <taxon>Eukaryota</taxon>
        <taxon>Fungi</taxon>
        <taxon>Dikarya</taxon>
        <taxon>Ascomycota</taxon>
        <taxon>Pezizomycotina</taxon>
        <taxon>Sordariomycetes</taxon>
        <taxon>Hypocreomycetidae</taxon>
        <taxon>Hypocreales</taxon>
        <taxon>Clavicipitaceae</taxon>
        <taxon>Claviceps</taxon>
    </lineage>
</organism>
<evidence type="ECO:0000313" key="4">
    <source>
        <dbReference type="Proteomes" id="UP000748025"/>
    </source>
</evidence>
<reference evidence="3" key="1">
    <citation type="journal article" date="2020" name="bioRxiv">
        <title>Whole genome comparisons of ergot fungi reveals the divergence and evolution of species within the genus Claviceps are the result of varying mechanisms driving genome evolution and host range expansion.</title>
        <authorList>
            <person name="Wyka S.A."/>
            <person name="Mondo S.J."/>
            <person name="Liu M."/>
            <person name="Dettman J."/>
            <person name="Nalam V."/>
            <person name="Broders K.D."/>
        </authorList>
    </citation>
    <scope>NUCLEOTIDE SEQUENCE</scope>
    <source>
        <strain evidence="3">CCC 602</strain>
    </source>
</reference>
<dbReference type="AlphaFoldDB" id="A0A9P7T083"/>
<evidence type="ECO:0000256" key="1">
    <source>
        <dbReference type="SAM" id="Coils"/>
    </source>
</evidence>
<keyword evidence="1" id="KW-0175">Coiled coil</keyword>
<dbReference type="OrthoDB" id="3886346at2759"/>
<accession>A0A9P7T083</accession>
<evidence type="ECO:0000256" key="2">
    <source>
        <dbReference type="SAM" id="MobiDB-lite"/>
    </source>
</evidence>
<feature type="coiled-coil region" evidence="1">
    <location>
        <begin position="313"/>
        <end position="340"/>
    </location>
</feature>
<sequence length="424" mass="47021">MDALRNLANNIPDWQRRLDDLNGQIEHRQAELAAMAGSAVRSAAAAPPPPGPPPPPPLRNKGSSESLKPKDDGQMHPDLDPLLPWPQNLQHRDNRAKRPAPPRTPSTSSKEVRHAFTPNSPADDDRAAPALHHHHVCRAGASQNRAPAPASAQAKKKRRPNTVVSAEGAAPTCRTRSMIIVYYDSYVQGFFDDLVRFVSSSRNLMRKAKMAAKVAHIKRMAELEIANEAKRCSSERFAVDALPPMRYTSTCRLGSISHDDMSTEPRQPGDSNEPVDVYDSLDKSLEFVQSTCEHSAHQFLRDADCHDEIQKIQARLVEVLQESKDEIERVQRQGPELVRESGNLGKARMHRPIGMRRDVTAEHKDGTMAETTGKLLILDTEPIPTPAPGPSTMLEIDPNPDEDLDELIPTLHYRSTRLMRSGAV</sequence>
<keyword evidence="4" id="KW-1185">Reference proteome</keyword>
<comment type="caution">
    <text evidence="3">The sequence shown here is derived from an EMBL/GenBank/DDBJ whole genome shotgun (WGS) entry which is preliminary data.</text>
</comment>